<evidence type="ECO:0000313" key="1">
    <source>
        <dbReference type="EMBL" id="KAG1900656.1"/>
    </source>
</evidence>
<keyword evidence="2" id="KW-1185">Reference proteome</keyword>
<feature type="non-terminal residue" evidence="1">
    <location>
        <position position="1"/>
    </location>
</feature>
<accession>A0AAD4HLK7</accession>
<dbReference type="AlphaFoldDB" id="A0AAD4HLK7"/>
<dbReference type="Proteomes" id="UP001195769">
    <property type="component" value="Unassembled WGS sequence"/>
</dbReference>
<dbReference type="EMBL" id="JABBWK010000026">
    <property type="protein sequence ID" value="KAG1900656.1"/>
    <property type="molecule type" value="Genomic_DNA"/>
</dbReference>
<name>A0AAD4HLK7_9AGAM</name>
<proteinExistence type="predicted"/>
<gene>
    <name evidence="1" type="ORF">F5891DRAFT_951969</name>
</gene>
<sequence>KNHQLCINDRIQFGEVQFYFQMNFDGIVKTLALISLYSTPDYELLLESYNTLYSCTHQGNESLMVVEVFTIQAVIAMFPHKLPDNPELCFFLVEKPGLDVAQFAGHVDEDDEDRDGDRDEDEL</sequence>
<protein>
    <submittedName>
        <fullName evidence="1">Uncharacterized protein</fullName>
    </submittedName>
</protein>
<comment type="caution">
    <text evidence="1">The sequence shown here is derived from an EMBL/GenBank/DDBJ whole genome shotgun (WGS) entry which is preliminary data.</text>
</comment>
<evidence type="ECO:0000313" key="2">
    <source>
        <dbReference type="Proteomes" id="UP001195769"/>
    </source>
</evidence>
<dbReference type="GeneID" id="64669380"/>
<reference evidence="1" key="1">
    <citation type="journal article" date="2020" name="New Phytol.">
        <title>Comparative genomics reveals dynamic genome evolution in host specialist ectomycorrhizal fungi.</title>
        <authorList>
            <person name="Lofgren L.A."/>
            <person name="Nguyen N.H."/>
            <person name="Vilgalys R."/>
            <person name="Ruytinx J."/>
            <person name="Liao H.L."/>
            <person name="Branco S."/>
            <person name="Kuo A."/>
            <person name="LaButti K."/>
            <person name="Lipzen A."/>
            <person name="Andreopoulos W."/>
            <person name="Pangilinan J."/>
            <person name="Riley R."/>
            <person name="Hundley H."/>
            <person name="Na H."/>
            <person name="Barry K."/>
            <person name="Grigoriev I.V."/>
            <person name="Stajich J.E."/>
            <person name="Kennedy P.G."/>
        </authorList>
    </citation>
    <scope>NUCLEOTIDE SEQUENCE</scope>
    <source>
        <strain evidence="1">FC203</strain>
    </source>
</reference>
<dbReference type="RefSeq" id="XP_041226232.1">
    <property type="nucleotide sequence ID" value="XM_041375082.1"/>
</dbReference>
<organism evidence="1 2">
    <name type="scientific">Suillus fuscotomentosus</name>
    <dbReference type="NCBI Taxonomy" id="1912939"/>
    <lineage>
        <taxon>Eukaryota</taxon>
        <taxon>Fungi</taxon>
        <taxon>Dikarya</taxon>
        <taxon>Basidiomycota</taxon>
        <taxon>Agaricomycotina</taxon>
        <taxon>Agaricomycetes</taxon>
        <taxon>Agaricomycetidae</taxon>
        <taxon>Boletales</taxon>
        <taxon>Suillineae</taxon>
        <taxon>Suillaceae</taxon>
        <taxon>Suillus</taxon>
    </lineage>
</organism>